<proteinExistence type="predicted"/>
<sequence length="121" mass="13570">MIEFLCFVVGLIFALVGAMYLTVNFPMFVSPSQAVGFPKFKNPPLPPPMRKEPEKKEAYSFLQVCSYKQLKVLSELFPPEQKMPKDTGDLGVFLVAVLRQLDLVEGHIRDYKNEAGTDADG</sequence>
<dbReference type="Proteomes" id="UP001204144">
    <property type="component" value="Unassembled WGS sequence"/>
</dbReference>
<dbReference type="AlphaFoldDB" id="A0AAE3H615"/>
<organism evidence="1 2">
    <name type="scientific">Lacihabitans soyangensis</name>
    <dbReference type="NCBI Taxonomy" id="869394"/>
    <lineage>
        <taxon>Bacteria</taxon>
        <taxon>Pseudomonadati</taxon>
        <taxon>Bacteroidota</taxon>
        <taxon>Cytophagia</taxon>
        <taxon>Cytophagales</taxon>
        <taxon>Leadbetterellaceae</taxon>
        <taxon>Lacihabitans</taxon>
    </lineage>
</organism>
<evidence type="ECO:0000313" key="1">
    <source>
        <dbReference type="EMBL" id="MCP9765117.1"/>
    </source>
</evidence>
<protein>
    <submittedName>
        <fullName evidence="1">Uncharacterized protein</fullName>
    </submittedName>
</protein>
<dbReference type="RefSeq" id="WP_255038805.1">
    <property type="nucleotide sequence ID" value="NZ_RJUF01000180.1"/>
</dbReference>
<evidence type="ECO:0000313" key="2">
    <source>
        <dbReference type="Proteomes" id="UP001204144"/>
    </source>
</evidence>
<name>A0AAE3H615_9BACT</name>
<reference evidence="1 2" key="1">
    <citation type="submission" date="2018-11" db="EMBL/GenBank/DDBJ databases">
        <title>Novel bacteria species description.</title>
        <authorList>
            <person name="Han J.-H."/>
        </authorList>
    </citation>
    <scope>NUCLEOTIDE SEQUENCE [LARGE SCALE GENOMIC DNA]</scope>
    <source>
        <strain evidence="1 2">KCTC23259</strain>
    </source>
</reference>
<keyword evidence="2" id="KW-1185">Reference proteome</keyword>
<accession>A0AAE3H615</accession>
<dbReference type="EMBL" id="RJUF01000180">
    <property type="protein sequence ID" value="MCP9765117.1"/>
    <property type="molecule type" value="Genomic_DNA"/>
</dbReference>
<comment type="caution">
    <text evidence="1">The sequence shown here is derived from an EMBL/GenBank/DDBJ whole genome shotgun (WGS) entry which is preliminary data.</text>
</comment>
<gene>
    <name evidence="1" type="ORF">EGI31_19460</name>
</gene>